<dbReference type="RefSeq" id="WP_168017682.1">
    <property type="nucleotide sequence ID" value="NZ_JAATEP010000044.1"/>
</dbReference>
<accession>A0ABX1BHU5</accession>
<reference evidence="1 2" key="1">
    <citation type="submission" date="2020-03" db="EMBL/GenBank/DDBJ databases">
        <title>WGS of actinomycetes isolated from Thailand.</title>
        <authorList>
            <person name="Thawai C."/>
        </authorList>
    </citation>
    <scope>NUCLEOTIDE SEQUENCE [LARGE SCALE GENOMIC DNA]</scope>
    <source>
        <strain evidence="1 2">FMUSA5-5</strain>
    </source>
</reference>
<keyword evidence="2" id="KW-1185">Reference proteome</keyword>
<gene>
    <name evidence="1" type="ORF">HCN51_42590</name>
</gene>
<dbReference type="Proteomes" id="UP000696294">
    <property type="component" value="Unassembled WGS sequence"/>
</dbReference>
<proteinExistence type="predicted"/>
<organism evidence="1 2">
    <name type="scientific">Nonomuraea composti</name>
    <dbReference type="NCBI Taxonomy" id="2720023"/>
    <lineage>
        <taxon>Bacteria</taxon>
        <taxon>Bacillati</taxon>
        <taxon>Actinomycetota</taxon>
        <taxon>Actinomycetes</taxon>
        <taxon>Streptosporangiales</taxon>
        <taxon>Streptosporangiaceae</taxon>
        <taxon>Nonomuraea</taxon>
    </lineage>
</organism>
<name>A0ABX1BHU5_9ACTN</name>
<sequence>MILPEWKQSWRRVLLSGGAEPAAAGARATIDRLQAMGRPTGTHDV</sequence>
<dbReference type="EMBL" id="JAATEP010000044">
    <property type="protein sequence ID" value="NJP96052.1"/>
    <property type="molecule type" value="Genomic_DNA"/>
</dbReference>
<evidence type="ECO:0000313" key="2">
    <source>
        <dbReference type="Proteomes" id="UP000696294"/>
    </source>
</evidence>
<evidence type="ECO:0000313" key="1">
    <source>
        <dbReference type="EMBL" id="NJP96052.1"/>
    </source>
</evidence>
<comment type="caution">
    <text evidence="1">The sequence shown here is derived from an EMBL/GenBank/DDBJ whole genome shotgun (WGS) entry which is preliminary data.</text>
</comment>
<protein>
    <submittedName>
        <fullName evidence="1">Uncharacterized protein</fullName>
    </submittedName>
</protein>